<protein>
    <submittedName>
        <fullName evidence="1">Uncharacterized protein</fullName>
    </submittedName>
</protein>
<reference evidence="2" key="1">
    <citation type="submission" date="2012-11" db="EMBL/GenBank/DDBJ databases">
        <authorList>
            <person name="Lucero-Rivera Y.E."/>
            <person name="Tovar-Ramirez D."/>
        </authorList>
    </citation>
    <scope>NUCLEOTIDE SEQUENCE [LARGE SCALE GENOMIC DNA]</scope>
    <source>
        <strain evidence="2">Araruama</strain>
    </source>
</reference>
<dbReference type="AlphaFoldDB" id="A0A1V1PGS2"/>
<dbReference type="Pfam" id="PF13262">
    <property type="entry name" value="DUF4054"/>
    <property type="match status" value="1"/>
</dbReference>
<dbReference type="InterPro" id="IPR025127">
    <property type="entry name" value="DUF4054"/>
</dbReference>
<proteinExistence type="predicted"/>
<organism evidence="1 2">
    <name type="scientific">Candidatus Magnetoglobus multicellularis str. Araruama</name>
    <dbReference type="NCBI Taxonomy" id="890399"/>
    <lineage>
        <taxon>Bacteria</taxon>
        <taxon>Pseudomonadati</taxon>
        <taxon>Thermodesulfobacteriota</taxon>
        <taxon>Desulfobacteria</taxon>
        <taxon>Desulfobacterales</taxon>
        <taxon>Desulfobacteraceae</taxon>
        <taxon>Candidatus Magnetoglobus</taxon>
    </lineage>
</organism>
<gene>
    <name evidence="1" type="ORF">OMM_06623</name>
</gene>
<dbReference type="EMBL" id="ATBP01000028">
    <property type="protein sequence ID" value="ETR73988.1"/>
    <property type="molecule type" value="Genomic_DNA"/>
</dbReference>
<evidence type="ECO:0000313" key="2">
    <source>
        <dbReference type="Proteomes" id="UP000189670"/>
    </source>
</evidence>
<evidence type="ECO:0000313" key="1">
    <source>
        <dbReference type="EMBL" id="ETR73988.1"/>
    </source>
</evidence>
<comment type="caution">
    <text evidence="1">The sequence shown here is derived from an EMBL/GenBank/DDBJ whole genome shotgun (WGS) entry which is preliminary data.</text>
</comment>
<name>A0A1V1PGS2_9BACT</name>
<accession>A0A1V1PGS2</accession>
<dbReference type="Proteomes" id="UP000189670">
    <property type="component" value="Unassembled WGS sequence"/>
</dbReference>
<sequence>MDREDFLQDFPEFSDTDIPIINRGVEYAKSLVDTSVLTETKDQNKAIGLLTAHYIQLTRDKGKGLVTSKSIEGISTTYAVHSQGSTVYESLYIQFIKSKSPRVIVV</sequence>